<reference evidence="2" key="1">
    <citation type="submission" date="2021-02" db="EMBL/GenBank/DDBJ databases">
        <authorList>
            <person name="Nowell W R."/>
        </authorList>
    </citation>
    <scope>NUCLEOTIDE SEQUENCE</scope>
</reference>
<keyword evidence="1" id="KW-0812">Transmembrane</keyword>
<feature type="transmembrane region" description="Helical" evidence="1">
    <location>
        <begin position="50"/>
        <end position="72"/>
    </location>
</feature>
<gene>
    <name evidence="2" type="ORF">LUA448_LOCUS18627</name>
</gene>
<name>A0A818B597_9BILA</name>
<feature type="transmembrane region" description="Helical" evidence="1">
    <location>
        <begin position="195"/>
        <end position="215"/>
    </location>
</feature>
<keyword evidence="1" id="KW-1133">Transmembrane helix</keyword>
<proteinExistence type="predicted"/>
<dbReference type="SUPFAM" id="SSF103473">
    <property type="entry name" value="MFS general substrate transporter"/>
    <property type="match status" value="1"/>
</dbReference>
<accession>A0A818B597</accession>
<dbReference type="Proteomes" id="UP000663833">
    <property type="component" value="Unassembled WGS sequence"/>
</dbReference>
<comment type="caution">
    <text evidence="2">The sequence shown here is derived from an EMBL/GenBank/DDBJ whole genome shotgun (WGS) entry which is preliminary data.</text>
</comment>
<dbReference type="EMBL" id="CAJNYD010002333">
    <property type="protein sequence ID" value="CAF3412298.1"/>
    <property type="molecule type" value="Genomic_DNA"/>
</dbReference>
<dbReference type="InterPro" id="IPR036259">
    <property type="entry name" value="MFS_trans_sf"/>
</dbReference>
<keyword evidence="1" id="KW-0472">Membrane</keyword>
<organism evidence="2 3">
    <name type="scientific">Rotaria socialis</name>
    <dbReference type="NCBI Taxonomy" id="392032"/>
    <lineage>
        <taxon>Eukaryota</taxon>
        <taxon>Metazoa</taxon>
        <taxon>Spiralia</taxon>
        <taxon>Gnathifera</taxon>
        <taxon>Rotifera</taxon>
        <taxon>Eurotatoria</taxon>
        <taxon>Bdelloidea</taxon>
        <taxon>Philodinida</taxon>
        <taxon>Philodinidae</taxon>
        <taxon>Rotaria</taxon>
    </lineage>
</organism>
<dbReference type="AlphaFoldDB" id="A0A818B597"/>
<dbReference type="Gene3D" id="1.20.1250.20">
    <property type="entry name" value="MFS general substrate transporter like domains"/>
    <property type="match status" value="1"/>
</dbReference>
<sequence>MDSATYALDNMASLNTDLTDGATSRSSSTTKSVSLDGLIRLCGDLGPFQFIHFFFINLISMSAGMVAFYYVYGAAEPKHRCQLSPSVWPNDVHYWPINQTHEFYINAYIPKEKDGIWNKCMRSTMKDRNSTLLNCPNGWAYDRSVFGYTFTEEANLVCYHTPKKSWVSTLMQTGGFSLLLIGSLGDKYGRRKTTIITTIFLCVMCLLTQISMQWIPMTVDTK</sequence>
<evidence type="ECO:0000313" key="2">
    <source>
        <dbReference type="EMBL" id="CAF3412298.1"/>
    </source>
</evidence>
<evidence type="ECO:0000256" key="1">
    <source>
        <dbReference type="SAM" id="Phobius"/>
    </source>
</evidence>
<evidence type="ECO:0000313" key="3">
    <source>
        <dbReference type="Proteomes" id="UP000663833"/>
    </source>
</evidence>
<protein>
    <submittedName>
        <fullName evidence="2">Uncharacterized protein</fullName>
    </submittedName>
</protein>